<protein>
    <recommendedName>
        <fullName evidence="1">Dynein light chain</fullName>
    </recommendedName>
</protein>
<keyword evidence="1" id="KW-0493">Microtubule</keyword>
<sequence>MKKPSSTKKEIVVIETKNQEIQVVKRASVLVGAGGRRRSFCSSKTELADFLSCNGVKVVSADMPPFMQIHAVDFARKTYDSLEKFTARTLASTLKKEFDGVYGPAWHCIVGTSFGSFVTHSVGGFLYFSMDHKLYILLFKTTVQKAE</sequence>
<dbReference type="PANTHER" id="PTHR11886:SF80">
    <property type="entry name" value="OS01G0555600 PROTEIN"/>
    <property type="match status" value="1"/>
</dbReference>
<comment type="similarity">
    <text evidence="1">Belongs to the dynein light chain family.</text>
</comment>
<keyword evidence="1" id="KW-0963">Cytoplasm</keyword>
<dbReference type="Gene3D" id="3.30.740.10">
    <property type="entry name" value="Protein Inhibitor Of Neuronal Nitric Oxide Synthase"/>
    <property type="match status" value="1"/>
</dbReference>
<proteinExistence type="inferred from homology"/>
<gene>
    <name evidence="2" type="ORF">DCAR_0518885</name>
</gene>
<dbReference type="InterPro" id="IPR037177">
    <property type="entry name" value="DLC_sf"/>
</dbReference>
<dbReference type="FunFam" id="3.30.740.10:FF:000003">
    <property type="entry name" value="Dynein light chain"/>
    <property type="match status" value="1"/>
</dbReference>
<dbReference type="GO" id="GO:0005874">
    <property type="term" value="C:microtubule"/>
    <property type="evidence" value="ECO:0007669"/>
    <property type="project" value="UniProtKB-KW"/>
</dbReference>
<dbReference type="GO" id="GO:0007017">
    <property type="term" value="P:microtubule-based process"/>
    <property type="evidence" value="ECO:0007669"/>
    <property type="project" value="InterPro"/>
</dbReference>
<dbReference type="GO" id="GO:0005868">
    <property type="term" value="C:cytoplasmic dynein complex"/>
    <property type="evidence" value="ECO:0007669"/>
    <property type="project" value="TreeGrafter"/>
</dbReference>
<name>A0AAF0X1D7_DAUCS</name>
<dbReference type="InterPro" id="IPR001372">
    <property type="entry name" value="Dynein_light_chain_typ-1/2"/>
</dbReference>
<evidence type="ECO:0000256" key="1">
    <source>
        <dbReference type="RuleBase" id="RU365010"/>
    </source>
</evidence>
<keyword evidence="3" id="KW-1185">Reference proteome</keyword>
<dbReference type="Pfam" id="PF01221">
    <property type="entry name" value="Dynein_light"/>
    <property type="match status" value="1"/>
</dbReference>
<dbReference type="AlphaFoldDB" id="A0AAF0X1D7"/>
<accession>A0AAF0X1D7</accession>
<reference evidence="2" key="1">
    <citation type="journal article" date="2016" name="Nat. Genet.">
        <title>A high-quality carrot genome assembly provides new insights into carotenoid accumulation and asterid genome evolution.</title>
        <authorList>
            <person name="Iorizzo M."/>
            <person name="Ellison S."/>
            <person name="Senalik D."/>
            <person name="Zeng P."/>
            <person name="Satapoomin P."/>
            <person name="Huang J."/>
            <person name="Bowman M."/>
            <person name="Iovene M."/>
            <person name="Sanseverino W."/>
            <person name="Cavagnaro P."/>
            <person name="Yildiz M."/>
            <person name="Macko-Podgorni A."/>
            <person name="Moranska E."/>
            <person name="Grzebelus E."/>
            <person name="Grzebelus D."/>
            <person name="Ashrafi H."/>
            <person name="Zheng Z."/>
            <person name="Cheng S."/>
            <person name="Spooner D."/>
            <person name="Van Deynze A."/>
            <person name="Simon P."/>
        </authorList>
    </citation>
    <scope>NUCLEOTIDE SEQUENCE</scope>
    <source>
        <tissue evidence="2">Leaf</tissue>
    </source>
</reference>
<comment type="subcellular location">
    <subcellularLocation>
        <location evidence="1">Cytoplasm</location>
        <location evidence="1">Cytoskeleton</location>
    </subcellularLocation>
</comment>
<reference evidence="2" key="2">
    <citation type="submission" date="2022-03" db="EMBL/GenBank/DDBJ databases">
        <title>Draft title - Genomic analysis of global carrot germplasm unveils the trajectory of domestication and the origin of high carotenoid orange carrot.</title>
        <authorList>
            <person name="Iorizzo M."/>
            <person name="Ellison S."/>
            <person name="Senalik D."/>
            <person name="Macko-Podgorni A."/>
            <person name="Grzebelus D."/>
            <person name="Bostan H."/>
            <person name="Rolling W."/>
            <person name="Curaba J."/>
            <person name="Simon P."/>
        </authorList>
    </citation>
    <scope>NUCLEOTIDE SEQUENCE</scope>
    <source>
        <tissue evidence="2">Leaf</tissue>
    </source>
</reference>
<dbReference type="SUPFAM" id="SSF54648">
    <property type="entry name" value="DLC"/>
    <property type="match status" value="1"/>
</dbReference>
<keyword evidence="1" id="KW-0505">Motor protein</keyword>
<dbReference type="Proteomes" id="UP000077755">
    <property type="component" value="Chromosome 5"/>
</dbReference>
<dbReference type="EMBL" id="CP093347">
    <property type="protein sequence ID" value="WOG99532.1"/>
    <property type="molecule type" value="Genomic_DNA"/>
</dbReference>
<evidence type="ECO:0000313" key="2">
    <source>
        <dbReference type="EMBL" id="WOG99532.1"/>
    </source>
</evidence>
<dbReference type="SMART" id="SM01375">
    <property type="entry name" value="Dynein_light"/>
    <property type="match status" value="1"/>
</dbReference>
<organism evidence="2 3">
    <name type="scientific">Daucus carota subsp. sativus</name>
    <name type="common">Carrot</name>
    <dbReference type="NCBI Taxonomy" id="79200"/>
    <lineage>
        <taxon>Eukaryota</taxon>
        <taxon>Viridiplantae</taxon>
        <taxon>Streptophyta</taxon>
        <taxon>Embryophyta</taxon>
        <taxon>Tracheophyta</taxon>
        <taxon>Spermatophyta</taxon>
        <taxon>Magnoliopsida</taxon>
        <taxon>eudicotyledons</taxon>
        <taxon>Gunneridae</taxon>
        <taxon>Pentapetalae</taxon>
        <taxon>asterids</taxon>
        <taxon>campanulids</taxon>
        <taxon>Apiales</taxon>
        <taxon>Apiaceae</taxon>
        <taxon>Apioideae</taxon>
        <taxon>Scandiceae</taxon>
        <taxon>Daucinae</taxon>
        <taxon>Daucus</taxon>
        <taxon>Daucus sect. Daucus</taxon>
    </lineage>
</organism>
<dbReference type="PANTHER" id="PTHR11886">
    <property type="entry name" value="DYNEIN LIGHT CHAIN"/>
    <property type="match status" value="1"/>
</dbReference>
<evidence type="ECO:0000313" key="3">
    <source>
        <dbReference type="Proteomes" id="UP000077755"/>
    </source>
</evidence>
<keyword evidence="1" id="KW-0243">Dynein</keyword>
<dbReference type="GO" id="GO:0045505">
    <property type="term" value="F:dynein intermediate chain binding"/>
    <property type="evidence" value="ECO:0007669"/>
    <property type="project" value="TreeGrafter"/>
</dbReference>
<keyword evidence="1" id="KW-0206">Cytoskeleton</keyword>